<sequence>MDLRTTVSLLLLLLLGLCSAQDHGADNEISVEKSDMEDVGDTILRMNNGSSDFLLEGDVVLPKTRNAMKCLNKAFSCLWPKSANGNVEIPFLLSRKYDASEKHTIVQALKDFETKTCIRFVHRAAQRAYLSIEPRYGCASLLGRTGDKQVLSLQRYGCVSHGIIQHETLHALGFYHEHTRSDRDQYIKINWDNINPHFTLNFKKQDTNNLNTPYDYSSIMHYGRTAFGTRRSETIIPIPDTSVVIGKRDGLSKIDILRVNKLYKCWRYMG</sequence>
<reference evidence="15" key="2">
    <citation type="submission" date="2025-08" db="UniProtKB">
        <authorList>
            <consortium name="Ensembl"/>
        </authorList>
    </citation>
    <scope>IDENTIFICATION</scope>
</reference>
<dbReference type="OMA" id="NRLYKCW"/>
<dbReference type="CDD" id="cd04283">
    <property type="entry name" value="ZnMc_hatching_enzyme"/>
    <property type="match status" value="1"/>
</dbReference>
<feature type="binding site" evidence="12">
    <location>
        <position position="176"/>
    </location>
    <ligand>
        <name>Zn(2+)</name>
        <dbReference type="ChEBI" id="CHEBI:29105"/>
        <note>catalytic</note>
    </ligand>
</feature>
<keyword evidence="8" id="KW-1015">Disulfide bond</keyword>
<dbReference type="FunFam" id="3.40.390.10:FF:000040">
    <property type="entry name" value="Metalloendopeptidase"/>
    <property type="match status" value="1"/>
</dbReference>
<dbReference type="OrthoDB" id="291007at2759"/>
<dbReference type="Gene3D" id="3.40.390.10">
    <property type="entry name" value="Collagenase (Catalytic Domain)"/>
    <property type="match status" value="1"/>
</dbReference>
<evidence type="ECO:0000256" key="11">
    <source>
        <dbReference type="ARBA" id="ARBA00024324"/>
    </source>
</evidence>
<dbReference type="GO" id="GO:0008270">
    <property type="term" value="F:zinc ion binding"/>
    <property type="evidence" value="ECO:0007669"/>
    <property type="project" value="UniProtKB-UniRule"/>
</dbReference>
<feature type="domain" description="Peptidase M12A" evidence="14">
    <location>
        <begin position="66"/>
        <end position="266"/>
    </location>
</feature>
<dbReference type="PRINTS" id="PR00480">
    <property type="entry name" value="ASTACIN"/>
</dbReference>
<keyword evidence="3 13" id="KW-0732">Signal</keyword>
<name>A0A671YMY2_SPAAU</name>
<keyword evidence="16" id="KW-1185">Reference proteome</keyword>
<reference evidence="15" key="3">
    <citation type="submission" date="2025-09" db="UniProtKB">
        <authorList>
            <consortium name="Ensembl"/>
        </authorList>
    </citation>
    <scope>IDENTIFICATION</scope>
</reference>
<dbReference type="PROSITE" id="PS51864">
    <property type="entry name" value="ASTACIN"/>
    <property type="match status" value="1"/>
</dbReference>
<dbReference type="InterPro" id="IPR001506">
    <property type="entry name" value="Peptidase_M12A"/>
</dbReference>
<feature type="signal peptide" evidence="13">
    <location>
        <begin position="1"/>
        <end position="20"/>
    </location>
</feature>
<dbReference type="RefSeq" id="XP_030261152.1">
    <property type="nucleotide sequence ID" value="XM_030405292.1"/>
</dbReference>
<keyword evidence="10" id="KW-0968">Cytoplasmic vesicle</keyword>
<dbReference type="GeneTree" id="ENSGT00940000161051"/>
<gene>
    <name evidence="15" type="primary">LOC115574071</name>
</gene>
<evidence type="ECO:0000256" key="1">
    <source>
        <dbReference type="ARBA" id="ARBA00022670"/>
    </source>
</evidence>
<dbReference type="EC" id="3.4.24.-" evidence="13"/>
<evidence type="ECO:0000256" key="3">
    <source>
        <dbReference type="ARBA" id="ARBA00022729"/>
    </source>
</evidence>
<dbReference type="GO" id="GO:0004222">
    <property type="term" value="F:metalloendopeptidase activity"/>
    <property type="evidence" value="ECO:0007669"/>
    <property type="project" value="UniProtKB-UniRule"/>
</dbReference>
<organism evidence="15 16">
    <name type="scientific">Sparus aurata</name>
    <name type="common">Gilthead sea bream</name>
    <dbReference type="NCBI Taxonomy" id="8175"/>
    <lineage>
        <taxon>Eukaryota</taxon>
        <taxon>Metazoa</taxon>
        <taxon>Chordata</taxon>
        <taxon>Craniata</taxon>
        <taxon>Vertebrata</taxon>
        <taxon>Euteleostomi</taxon>
        <taxon>Actinopterygii</taxon>
        <taxon>Neopterygii</taxon>
        <taxon>Teleostei</taxon>
        <taxon>Neoteleostei</taxon>
        <taxon>Acanthomorphata</taxon>
        <taxon>Eupercaria</taxon>
        <taxon>Spariformes</taxon>
        <taxon>Sparidae</taxon>
        <taxon>Sparus</taxon>
    </lineage>
</organism>
<dbReference type="GO" id="GO:0006508">
    <property type="term" value="P:proteolysis"/>
    <property type="evidence" value="ECO:0007669"/>
    <property type="project" value="UniProtKB-KW"/>
</dbReference>
<dbReference type="InterPro" id="IPR024079">
    <property type="entry name" value="MetalloPept_cat_dom_sf"/>
</dbReference>
<dbReference type="InParanoid" id="A0A671YMY2"/>
<evidence type="ECO:0000256" key="13">
    <source>
        <dbReference type="RuleBase" id="RU361183"/>
    </source>
</evidence>
<evidence type="ECO:0000256" key="10">
    <source>
        <dbReference type="ARBA" id="ARBA00023329"/>
    </source>
</evidence>
<dbReference type="Ensembl" id="ENSSAUT00010068092.1">
    <property type="protein sequence ID" value="ENSSAUP00010065012.1"/>
    <property type="gene ID" value="ENSSAUG00010026029.1"/>
</dbReference>
<dbReference type="InterPro" id="IPR034039">
    <property type="entry name" value="ZnMP_hatching_enz"/>
</dbReference>
<keyword evidence="9" id="KW-0325">Glycoprotein</keyword>
<protein>
    <recommendedName>
        <fullName evidence="13">Metalloendopeptidase</fullName>
        <ecNumber evidence="13">3.4.24.-</ecNumber>
    </recommendedName>
</protein>
<dbReference type="PANTHER" id="PTHR10127:SF839">
    <property type="entry name" value="HATCHING ENZYME 1.2-RELATED"/>
    <property type="match status" value="1"/>
</dbReference>
<dbReference type="GO" id="GO:0042588">
    <property type="term" value="C:zymogen granule"/>
    <property type="evidence" value="ECO:0007669"/>
    <property type="project" value="UniProtKB-SubCell"/>
</dbReference>
<evidence type="ECO:0000256" key="4">
    <source>
        <dbReference type="ARBA" id="ARBA00022801"/>
    </source>
</evidence>
<proteinExistence type="predicted"/>
<evidence type="ECO:0000256" key="8">
    <source>
        <dbReference type="ARBA" id="ARBA00023157"/>
    </source>
</evidence>
<dbReference type="SUPFAM" id="SSF55486">
    <property type="entry name" value="Metalloproteases ('zincins'), catalytic domain"/>
    <property type="match status" value="1"/>
</dbReference>
<accession>A0A671YMY2</accession>
<dbReference type="InterPro" id="IPR006026">
    <property type="entry name" value="Peptidase_Metallo"/>
</dbReference>
<evidence type="ECO:0000313" key="16">
    <source>
        <dbReference type="Proteomes" id="UP000472265"/>
    </source>
</evidence>
<keyword evidence="2 12" id="KW-0479">Metal-binding</keyword>
<keyword evidence="4 12" id="KW-0378">Hydrolase</keyword>
<evidence type="ECO:0000256" key="6">
    <source>
        <dbReference type="ARBA" id="ARBA00023049"/>
    </source>
</evidence>
<feature type="binding site" evidence="12">
    <location>
        <position position="170"/>
    </location>
    <ligand>
        <name>Zn(2+)</name>
        <dbReference type="ChEBI" id="CHEBI:29105"/>
        <note>catalytic</note>
    </ligand>
</feature>
<reference evidence="15" key="1">
    <citation type="submission" date="2021-04" db="EMBL/GenBank/DDBJ databases">
        <authorList>
            <consortium name="Wellcome Sanger Institute Data Sharing"/>
        </authorList>
    </citation>
    <scope>NUCLEOTIDE SEQUENCE [LARGE SCALE GENOMIC DNA]</scope>
</reference>
<dbReference type="GeneID" id="115574071"/>
<keyword evidence="7" id="KW-0865">Zymogen</keyword>
<comment type="cofactor">
    <cofactor evidence="12 13">
        <name>Zn(2+)</name>
        <dbReference type="ChEBI" id="CHEBI:29105"/>
    </cofactor>
    <text evidence="12 13">Binds 1 zinc ion per subunit.</text>
</comment>
<feature type="active site" evidence="12">
    <location>
        <position position="167"/>
    </location>
</feature>
<feature type="chain" id="PRO_5025718117" description="Metalloendopeptidase" evidence="13">
    <location>
        <begin position="21"/>
        <end position="270"/>
    </location>
</feature>
<evidence type="ECO:0000256" key="5">
    <source>
        <dbReference type="ARBA" id="ARBA00022833"/>
    </source>
</evidence>
<evidence type="ECO:0000256" key="7">
    <source>
        <dbReference type="ARBA" id="ARBA00023145"/>
    </source>
</evidence>
<keyword evidence="1 12" id="KW-0645">Protease</keyword>
<feature type="binding site" evidence="12">
    <location>
        <position position="166"/>
    </location>
    <ligand>
        <name>Zn(2+)</name>
        <dbReference type="ChEBI" id="CHEBI:29105"/>
        <note>catalytic</note>
    </ligand>
</feature>
<dbReference type="SMART" id="SM00235">
    <property type="entry name" value="ZnMc"/>
    <property type="match status" value="1"/>
</dbReference>
<evidence type="ECO:0000256" key="2">
    <source>
        <dbReference type="ARBA" id="ARBA00022723"/>
    </source>
</evidence>
<keyword evidence="6 12" id="KW-0482">Metalloprotease</keyword>
<evidence type="ECO:0000313" key="15">
    <source>
        <dbReference type="Ensembl" id="ENSSAUP00010065012.1"/>
    </source>
</evidence>
<dbReference type="Proteomes" id="UP000472265">
    <property type="component" value="Chromosome 22"/>
</dbReference>
<dbReference type="PANTHER" id="PTHR10127">
    <property type="entry name" value="DISCOIDIN, CUB, EGF, LAMININ , AND ZINC METALLOPROTEASE DOMAIN CONTAINING"/>
    <property type="match status" value="1"/>
</dbReference>
<dbReference type="AlphaFoldDB" id="A0A671YMY2"/>
<keyword evidence="5 12" id="KW-0862">Zinc</keyword>
<dbReference type="Pfam" id="PF01400">
    <property type="entry name" value="Astacin"/>
    <property type="match status" value="1"/>
</dbReference>
<evidence type="ECO:0000256" key="12">
    <source>
        <dbReference type="PROSITE-ProRule" id="PRU01211"/>
    </source>
</evidence>
<comment type="caution">
    <text evidence="12">Lacks conserved residue(s) required for the propagation of feature annotation.</text>
</comment>
<evidence type="ECO:0000259" key="14">
    <source>
        <dbReference type="PROSITE" id="PS51864"/>
    </source>
</evidence>
<evidence type="ECO:0000256" key="9">
    <source>
        <dbReference type="ARBA" id="ARBA00023180"/>
    </source>
</evidence>
<comment type="subcellular location">
    <subcellularLocation>
        <location evidence="11">Zymogen granule</location>
    </subcellularLocation>
</comment>